<feature type="transmembrane region" description="Helical" evidence="1">
    <location>
        <begin position="41"/>
        <end position="65"/>
    </location>
</feature>
<protein>
    <recommendedName>
        <fullName evidence="4">OCRE domain-containing protein</fullName>
    </recommendedName>
</protein>
<evidence type="ECO:0000313" key="2">
    <source>
        <dbReference type="EMBL" id="PFG21010.1"/>
    </source>
</evidence>
<proteinExistence type="predicted"/>
<evidence type="ECO:0008006" key="4">
    <source>
        <dbReference type="Google" id="ProtNLM"/>
    </source>
</evidence>
<reference evidence="2 3" key="1">
    <citation type="submission" date="2017-10" db="EMBL/GenBank/DDBJ databases">
        <title>Sequencing the genomes of 1000 actinobacteria strains.</title>
        <authorList>
            <person name="Klenk H.-P."/>
        </authorList>
    </citation>
    <scope>NUCLEOTIDE SEQUENCE [LARGE SCALE GENOMIC DNA]</scope>
    <source>
        <strain evidence="2 3">DSM 21801</strain>
    </source>
</reference>
<sequence>MIDADRTLVETTAAHRERMVRVLTRPPRGPRRRFRSNVGRLMGSVVLAAVICCACLGTGFVLGLLERQRHTEAVAAFQAALAANPIQPGDGLLEEEGTAFLLDEDSGEYIDPRTGFPVDPETGYATDPQGRLLDTRLGWYVDPLTGWYTDPTSGVTLDPQTLTVVEDP</sequence>
<keyword evidence="1" id="KW-0812">Transmembrane</keyword>
<keyword evidence="3" id="KW-1185">Reference proteome</keyword>
<dbReference type="RefSeq" id="WP_098469910.1">
    <property type="nucleotide sequence ID" value="NZ_PDJD01000001.1"/>
</dbReference>
<keyword evidence="1" id="KW-0472">Membrane</keyword>
<dbReference type="AlphaFoldDB" id="A0A2A9D576"/>
<dbReference type="EMBL" id="PDJD01000001">
    <property type="protein sequence ID" value="PFG21010.1"/>
    <property type="molecule type" value="Genomic_DNA"/>
</dbReference>
<keyword evidence="1" id="KW-1133">Transmembrane helix</keyword>
<comment type="caution">
    <text evidence="2">The sequence shown here is derived from an EMBL/GenBank/DDBJ whole genome shotgun (WGS) entry which is preliminary data.</text>
</comment>
<dbReference type="OrthoDB" id="3723990at2"/>
<accession>A0A2A9D576</accession>
<gene>
    <name evidence="2" type="ORF">ATL40_2629</name>
</gene>
<dbReference type="Proteomes" id="UP000224915">
    <property type="component" value="Unassembled WGS sequence"/>
</dbReference>
<evidence type="ECO:0000256" key="1">
    <source>
        <dbReference type="SAM" id="Phobius"/>
    </source>
</evidence>
<evidence type="ECO:0000313" key="3">
    <source>
        <dbReference type="Proteomes" id="UP000224915"/>
    </source>
</evidence>
<organism evidence="2 3">
    <name type="scientific">Serinibacter salmoneus</name>
    <dbReference type="NCBI Taxonomy" id="556530"/>
    <lineage>
        <taxon>Bacteria</taxon>
        <taxon>Bacillati</taxon>
        <taxon>Actinomycetota</taxon>
        <taxon>Actinomycetes</taxon>
        <taxon>Micrococcales</taxon>
        <taxon>Beutenbergiaceae</taxon>
        <taxon>Serinibacter</taxon>
    </lineage>
</organism>
<name>A0A2A9D576_9MICO</name>